<dbReference type="Gene3D" id="3.40.50.1820">
    <property type="entry name" value="alpha/beta hydrolase"/>
    <property type="match status" value="1"/>
</dbReference>
<dbReference type="Pfam" id="PF01083">
    <property type="entry name" value="Cutinase"/>
    <property type="match status" value="1"/>
</dbReference>
<dbReference type="SUPFAM" id="SSF53474">
    <property type="entry name" value="alpha/beta-Hydrolases"/>
    <property type="match status" value="1"/>
</dbReference>
<evidence type="ECO:0000256" key="2">
    <source>
        <dbReference type="ARBA" id="ARBA00023157"/>
    </source>
</evidence>
<evidence type="ECO:0000256" key="3">
    <source>
        <dbReference type="SAM" id="SignalP"/>
    </source>
</evidence>
<keyword evidence="2" id="KW-1015">Disulfide bond</keyword>
<sequence>MKTSIASRTLLLAMACWHITCATATCYDYVLINSRGTGEPQGESIGFRGMIEQVMSALPNGVRFDTKYLAFPDATQLTTVKGAKDLAEVIRGGVRDCPEQKYALMGYSQGATVSNLVLQALDPTSKEGQSIKAVVQVGNPYHSPYKEGNKDDKCGISTAGANGILNGIAHYAIPDSWYETGKIRDICYTNDQVCNGVSLGDLFSPTHLGYGFNPSVQSCGAHFLLDKLS</sequence>
<organism evidence="4 5">
    <name type="scientific">Conoideocrella luteorostrata</name>
    <dbReference type="NCBI Taxonomy" id="1105319"/>
    <lineage>
        <taxon>Eukaryota</taxon>
        <taxon>Fungi</taxon>
        <taxon>Dikarya</taxon>
        <taxon>Ascomycota</taxon>
        <taxon>Pezizomycotina</taxon>
        <taxon>Sordariomycetes</taxon>
        <taxon>Hypocreomycetidae</taxon>
        <taxon>Hypocreales</taxon>
        <taxon>Clavicipitaceae</taxon>
        <taxon>Conoideocrella</taxon>
    </lineage>
</organism>
<feature type="signal peptide" evidence="3">
    <location>
        <begin position="1"/>
        <end position="24"/>
    </location>
</feature>
<reference evidence="4" key="1">
    <citation type="submission" date="2023-06" db="EMBL/GenBank/DDBJ databases">
        <title>Conoideocrella luteorostrata (Hypocreales: Clavicipitaceae), a potential biocontrol fungus for elongate hemlock scale in United States Christmas tree production areas.</title>
        <authorList>
            <person name="Barrett H."/>
            <person name="Lovett B."/>
            <person name="Macias A.M."/>
            <person name="Stajich J.E."/>
            <person name="Kasson M.T."/>
        </authorList>
    </citation>
    <scope>NUCLEOTIDE SEQUENCE</scope>
    <source>
        <strain evidence="4">ARSEF 14590</strain>
    </source>
</reference>
<comment type="caution">
    <text evidence="4">The sequence shown here is derived from an EMBL/GenBank/DDBJ whole genome shotgun (WGS) entry which is preliminary data.</text>
</comment>
<evidence type="ECO:0000313" key="4">
    <source>
        <dbReference type="EMBL" id="KAK2593558.1"/>
    </source>
</evidence>
<dbReference type="InterPro" id="IPR029058">
    <property type="entry name" value="AB_hydrolase_fold"/>
</dbReference>
<protein>
    <recommendedName>
        <fullName evidence="6">Cutinase</fullName>
    </recommendedName>
</protein>
<name>A0AAJ0CIA0_9HYPO</name>
<dbReference type="PANTHER" id="PTHR33630">
    <property type="entry name" value="CUTINASE RV1984C-RELATED-RELATED"/>
    <property type="match status" value="1"/>
</dbReference>
<accession>A0AAJ0CIA0</accession>
<evidence type="ECO:0000313" key="5">
    <source>
        <dbReference type="Proteomes" id="UP001251528"/>
    </source>
</evidence>
<dbReference type="PANTHER" id="PTHR33630:SF9">
    <property type="entry name" value="CUTINASE 4"/>
    <property type="match status" value="1"/>
</dbReference>
<feature type="chain" id="PRO_5042553927" description="Cutinase" evidence="3">
    <location>
        <begin position="25"/>
        <end position="229"/>
    </location>
</feature>
<dbReference type="InterPro" id="IPR000675">
    <property type="entry name" value="Cutinase/axe"/>
</dbReference>
<dbReference type="EMBL" id="JASWJB010000206">
    <property type="protein sequence ID" value="KAK2593558.1"/>
    <property type="molecule type" value="Genomic_DNA"/>
</dbReference>
<keyword evidence="1" id="KW-0378">Hydrolase</keyword>
<proteinExistence type="predicted"/>
<evidence type="ECO:0008006" key="6">
    <source>
        <dbReference type="Google" id="ProtNLM"/>
    </source>
</evidence>
<dbReference type="GO" id="GO:0052689">
    <property type="term" value="F:carboxylic ester hydrolase activity"/>
    <property type="evidence" value="ECO:0007669"/>
    <property type="project" value="UniProtKB-ARBA"/>
</dbReference>
<dbReference type="AlphaFoldDB" id="A0AAJ0CIA0"/>
<keyword evidence="5" id="KW-1185">Reference proteome</keyword>
<dbReference type="SMART" id="SM01110">
    <property type="entry name" value="Cutinase"/>
    <property type="match status" value="1"/>
</dbReference>
<evidence type="ECO:0000256" key="1">
    <source>
        <dbReference type="ARBA" id="ARBA00022801"/>
    </source>
</evidence>
<dbReference type="Proteomes" id="UP001251528">
    <property type="component" value="Unassembled WGS sequence"/>
</dbReference>
<keyword evidence="3" id="KW-0732">Signal</keyword>
<gene>
    <name evidence="4" type="ORF">QQS21_008733</name>
</gene>